<keyword evidence="3 10" id="KW-0732">Signal</keyword>
<dbReference type="Pfam" id="PF01453">
    <property type="entry name" value="B_lectin"/>
    <property type="match status" value="1"/>
</dbReference>
<dbReference type="InterPro" id="IPR036426">
    <property type="entry name" value="Bulb-type_lectin_dom_sf"/>
</dbReference>
<evidence type="ECO:0000256" key="9">
    <source>
        <dbReference type="PROSITE-ProRule" id="PRU00076"/>
    </source>
</evidence>
<gene>
    <name evidence="15" type="ORF">Taro_000389</name>
</gene>
<evidence type="ECO:0000256" key="6">
    <source>
        <dbReference type="ARBA" id="ARBA00023157"/>
    </source>
</evidence>
<keyword evidence="4" id="KW-0677">Repeat</keyword>
<evidence type="ECO:0000256" key="4">
    <source>
        <dbReference type="ARBA" id="ARBA00022737"/>
    </source>
</evidence>
<dbReference type="SUPFAM" id="SSF51110">
    <property type="entry name" value="alpha-D-mannose-specific plant lectins"/>
    <property type="match status" value="1"/>
</dbReference>
<evidence type="ECO:0000259" key="13">
    <source>
        <dbReference type="PROSITE" id="PS50927"/>
    </source>
</evidence>
<dbReference type="PROSITE" id="PS50011">
    <property type="entry name" value="PROTEIN_KINASE_DOM"/>
    <property type="match status" value="1"/>
</dbReference>
<dbReference type="OrthoDB" id="642002at2759"/>
<proteinExistence type="predicted"/>
<evidence type="ECO:0000313" key="16">
    <source>
        <dbReference type="Proteomes" id="UP000652761"/>
    </source>
</evidence>
<feature type="domain" description="Bulb-type lectin" evidence="13">
    <location>
        <begin position="38"/>
        <end position="162"/>
    </location>
</feature>
<comment type="catalytic activity">
    <reaction evidence="8">
        <text>L-seryl-[protein] + ATP = O-phospho-L-seryl-[protein] + ADP + H(+)</text>
        <dbReference type="Rhea" id="RHEA:17989"/>
        <dbReference type="Rhea" id="RHEA-COMP:9863"/>
        <dbReference type="Rhea" id="RHEA-COMP:11604"/>
        <dbReference type="ChEBI" id="CHEBI:15378"/>
        <dbReference type="ChEBI" id="CHEBI:29999"/>
        <dbReference type="ChEBI" id="CHEBI:30616"/>
        <dbReference type="ChEBI" id="CHEBI:83421"/>
        <dbReference type="ChEBI" id="CHEBI:456216"/>
        <dbReference type="EC" id="2.7.11.1"/>
    </reaction>
</comment>
<dbReference type="GO" id="GO:0048544">
    <property type="term" value="P:recognition of pollen"/>
    <property type="evidence" value="ECO:0007669"/>
    <property type="project" value="InterPro"/>
</dbReference>
<dbReference type="SUPFAM" id="SSF56112">
    <property type="entry name" value="Protein kinase-like (PK-like)"/>
    <property type="match status" value="1"/>
</dbReference>
<dbReference type="PANTHER" id="PTHR32444:SF183">
    <property type="entry name" value="APPLE DOMAIN-CONTAINING PROTEIN"/>
    <property type="match status" value="1"/>
</dbReference>
<dbReference type="InterPro" id="IPR000742">
    <property type="entry name" value="EGF"/>
</dbReference>
<keyword evidence="5" id="KW-0465">Mannose-binding</keyword>
<dbReference type="GO" id="GO:0051707">
    <property type="term" value="P:response to other organism"/>
    <property type="evidence" value="ECO:0007669"/>
    <property type="project" value="UniProtKB-ARBA"/>
</dbReference>
<evidence type="ECO:0000256" key="5">
    <source>
        <dbReference type="ARBA" id="ARBA00023035"/>
    </source>
</evidence>
<protein>
    <recommendedName>
        <fullName evidence="1">non-specific serine/threonine protein kinase</fullName>
        <ecNumber evidence="1">2.7.11.1</ecNumber>
    </recommendedName>
</protein>
<comment type="catalytic activity">
    <reaction evidence="7">
        <text>L-threonyl-[protein] + ATP = O-phospho-L-threonyl-[protein] + ADP + H(+)</text>
        <dbReference type="Rhea" id="RHEA:46608"/>
        <dbReference type="Rhea" id="RHEA-COMP:11060"/>
        <dbReference type="Rhea" id="RHEA-COMP:11605"/>
        <dbReference type="ChEBI" id="CHEBI:15378"/>
        <dbReference type="ChEBI" id="CHEBI:30013"/>
        <dbReference type="ChEBI" id="CHEBI:30616"/>
        <dbReference type="ChEBI" id="CHEBI:61977"/>
        <dbReference type="ChEBI" id="CHEBI:456216"/>
        <dbReference type="EC" id="2.7.11.1"/>
    </reaction>
</comment>
<dbReference type="InterPro" id="IPR001480">
    <property type="entry name" value="Bulb-type_lectin_dom"/>
</dbReference>
<dbReference type="Pfam" id="PF00954">
    <property type="entry name" value="S_locus_glycop"/>
    <property type="match status" value="1"/>
</dbReference>
<dbReference type="GO" id="GO:0005537">
    <property type="term" value="F:D-mannose binding"/>
    <property type="evidence" value="ECO:0007669"/>
    <property type="project" value="UniProtKB-KW"/>
</dbReference>
<keyword evidence="5" id="KW-0430">Lectin</keyword>
<dbReference type="InterPro" id="IPR001245">
    <property type="entry name" value="Ser-Thr/Tyr_kinase_cat_dom"/>
</dbReference>
<evidence type="ECO:0000313" key="15">
    <source>
        <dbReference type="EMBL" id="MQL68157.1"/>
    </source>
</evidence>
<dbReference type="Gene3D" id="3.30.200.20">
    <property type="entry name" value="Phosphorylase Kinase, domain 1"/>
    <property type="match status" value="1"/>
</dbReference>
<feature type="domain" description="Apple" evidence="14">
    <location>
        <begin position="350"/>
        <end position="429"/>
    </location>
</feature>
<dbReference type="PANTHER" id="PTHR32444">
    <property type="entry name" value="BULB-TYPE LECTIN DOMAIN-CONTAINING PROTEIN"/>
    <property type="match status" value="1"/>
</dbReference>
<dbReference type="Pfam" id="PF08276">
    <property type="entry name" value="PAN_2"/>
    <property type="match status" value="1"/>
</dbReference>
<dbReference type="InterPro" id="IPR003609">
    <property type="entry name" value="Pan_app"/>
</dbReference>
<evidence type="ECO:0000256" key="8">
    <source>
        <dbReference type="ARBA" id="ARBA00048679"/>
    </source>
</evidence>
<evidence type="ECO:0000259" key="12">
    <source>
        <dbReference type="PROSITE" id="PS50026"/>
    </source>
</evidence>
<dbReference type="SMART" id="SM00108">
    <property type="entry name" value="B_lectin"/>
    <property type="match status" value="1"/>
</dbReference>
<name>A0A843TD55_COLES</name>
<feature type="signal peptide" evidence="10">
    <location>
        <begin position="1"/>
        <end position="36"/>
    </location>
</feature>
<evidence type="ECO:0000256" key="7">
    <source>
        <dbReference type="ARBA" id="ARBA00047899"/>
    </source>
</evidence>
<dbReference type="InterPro" id="IPR000719">
    <property type="entry name" value="Prot_kinase_dom"/>
</dbReference>
<dbReference type="InterPro" id="IPR011009">
    <property type="entry name" value="Kinase-like_dom_sf"/>
</dbReference>
<dbReference type="Gene3D" id="2.90.10.10">
    <property type="entry name" value="Bulb-type lectin domain"/>
    <property type="match status" value="1"/>
</dbReference>
<feature type="chain" id="PRO_5032457640" description="non-specific serine/threonine protein kinase" evidence="10">
    <location>
        <begin position="37"/>
        <end position="574"/>
    </location>
</feature>
<dbReference type="FunFam" id="3.30.200.20:FF:000951">
    <property type="entry name" value="Uncharacterized protein"/>
    <property type="match status" value="1"/>
</dbReference>
<dbReference type="Pfam" id="PF07714">
    <property type="entry name" value="PK_Tyr_Ser-Thr"/>
    <property type="match status" value="1"/>
</dbReference>
<dbReference type="SMART" id="SM00473">
    <property type="entry name" value="PAN_AP"/>
    <property type="match status" value="1"/>
</dbReference>
<evidence type="ECO:0000259" key="11">
    <source>
        <dbReference type="PROSITE" id="PS50011"/>
    </source>
</evidence>
<evidence type="ECO:0000256" key="1">
    <source>
        <dbReference type="ARBA" id="ARBA00012513"/>
    </source>
</evidence>
<keyword evidence="6" id="KW-1015">Disulfide bond</keyword>
<organism evidence="15 16">
    <name type="scientific">Colocasia esculenta</name>
    <name type="common">Wild taro</name>
    <name type="synonym">Arum esculentum</name>
    <dbReference type="NCBI Taxonomy" id="4460"/>
    <lineage>
        <taxon>Eukaryota</taxon>
        <taxon>Viridiplantae</taxon>
        <taxon>Streptophyta</taxon>
        <taxon>Embryophyta</taxon>
        <taxon>Tracheophyta</taxon>
        <taxon>Spermatophyta</taxon>
        <taxon>Magnoliopsida</taxon>
        <taxon>Liliopsida</taxon>
        <taxon>Araceae</taxon>
        <taxon>Aroideae</taxon>
        <taxon>Colocasieae</taxon>
        <taxon>Colocasia</taxon>
    </lineage>
</organism>
<dbReference type="CDD" id="cd01098">
    <property type="entry name" value="PAN_AP_plant"/>
    <property type="match status" value="1"/>
</dbReference>
<dbReference type="EC" id="2.7.11.1" evidence="1"/>
<feature type="domain" description="Protein kinase" evidence="11">
    <location>
        <begin position="464"/>
        <end position="574"/>
    </location>
</feature>
<keyword evidence="2" id="KW-0348">Hemagglutinin</keyword>
<dbReference type="PROSITE" id="PS50948">
    <property type="entry name" value="PAN"/>
    <property type="match status" value="1"/>
</dbReference>
<dbReference type="InterPro" id="IPR000858">
    <property type="entry name" value="S_locus_glycoprot_dom"/>
</dbReference>
<dbReference type="PROSITE" id="PS50026">
    <property type="entry name" value="EGF_3"/>
    <property type="match status" value="1"/>
</dbReference>
<dbReference type="EMBL" id="NMUH01000008">
    <property type="protein sequence ID" value="MQL68157.1"/>
    <property type="molecule type" value="Genomic_DNA"/>
</dbReference>
<evidence type="ECO:0000256" key="2">
    <source>
        <dbReference type="ARBA" id="ARBA00022546"/>
    </source>
</evidence>
<dbReference type="GO" id="GO:0005524">
    <property type="term" value="F:ATP binding"/>
    <property type="evidence" value="ECO:0007669"/>
    <property type="project" value="InterPro"/>
</dbReference>
<evidence type="ECO:0000256" key="3">
    <source>
        <dbReference type="ARBA" id="ARBA00022729"/>
    </source>
</evidence>
<sequence length="574" mass="63246">MFPKVGRKAMRGYNRRSPFLAAFLAVLLSLVAATAAAVDVLASNAFINHTEFLVSSEDRFKLGFFSPANSNLLYLGIWYSGIPTLDVVWVANRQRPLPGTSTGFLTMAANGSLIVTDREGRVYWSTEAAQLAGGRVPAARLLDNGNLVVDTGGIYAWQSFDHPTDTMLPGMKLGYDRRRGVGTNFTSWRGTDDPSPGPFTMVMDPRGDPQVIILRGAAAWWRTGPWVGRQYSGIPDMRPYNNFSYSFVSNDEGIFYRYDVWDNSVLTKVVVNTSGSLVHQVWQNSTAAWESIWWSPGDRCDFYNVCGPNAICSIPVGCTCLPGFKPRRTDDWERGSTDAGCEPEKSTSACRDGKGEFKMVSSVKLPDTSGAAVDQSKGTVECRATCLRRCSCTAFTSSDGSGCITWSGELLDLRAYPAGQGQELYVRVADDMQYANESCHDDASRDLDLKIFPFGVIASATNNFTYANKLGEGGFGPVYKGILNGREDVAVKRLSKSSGQGLEEYKSEIQLMAKLQHTNLVKLLGCCIEAEEKILIQRWVCNWIGKSGFTSLRASRRGFCIYTSTQDSQWFIET</sequence>
<dbReference type="PROSITE" id="PS50927">
    <property type="entry name" value="BULB_LECTIN"/>
    <property type="match status" value="1"/>
</dbReference>
<keyword evidence="9" id="KW-0245">EGF-like domain</keyword>
<evidence type="ECO:0000256" key="10">
    <source>
        <dbReference type="SAM" id="SignalP"/>
    </source>
</evidence>
<comment type="caution">
    <text evidence="9">Lacks conserved residue(s) required for the propagation of feature annotation.</text>
</comment>
<accession>A0A843TD55</accession>
<reference evidence="15" key="1">
    <citation type="submission" date="2017-07" db="EMBL/GenBank/DDBJ databases">
        <title>Taro Niue Genome Assembly and Annotation.</title>
        <authorList>
            <person name="Atibalentja N."/>
            <person name="Keating K."/>
            <person name="Fields C.J."/>
        </authorList>
    </citation>
    <scope>NUCLEOTIDE SEQUENCE</scope>
    <source>
        <strain evidence="15">Niue_2</strain>
        <tissue evidence="15">Leaf</tissue>
    </source>
</reference>
<dbReference type="AlphaFoldDB" id="A0A843TD55"/>
<evidence type="ECO:0000259" key="14">
    <source>
        <dbReference type="PROSITE" id="PS50948"/>
    </source>
</evidence>
<comment type="caution">
    <text evidence="15">The sequence shown here is derived from an EMBL/GenBank/DDBJ whole genome shotgun (WGS) entry which is preliminary data.</text>
</comment>
<keyword evidence="16" id="KW-1185">Reference proteome</keyword>
<dbReference type="Proteomes" id="UP000652761">
    <property type="component" value="Unassembled WGS sequence"/>
</dbReference>
<feature type="domain" description="EGF-like" evidence="12">
    <location>
        <begin position="296"/>
        <end position="330"/>
    </location>
</feature>
<dbReference type="CDD" id="cd00028">
    <property type="entry name" value="B_lectin"/>
    <property type="match status" value="1"/>
</dbReference>
<dbReference type="GO" id="GO:0004674">
    <property type="term" value="F:protein serine/threonine kinase activity"/>
    <property type="evidence" value="ECO:0007669"/>
    <property type="project" value="UniProtKB-EC"/>
</dbReference>